<dbReference type="Pfam" id="PF00395">
    <property type="entry name" value="SLH"/>
    <property type="match status" value="1"/>
</dbReference>
<evidence type="ECO:0000256" key="1">
    <source>
        <dbReference type="ARBA" id="ARBA00008769"/>
    </source>
</evidence>
<dbReference type="NCBIfam" id="NF033921">
    <property type="entry name" value="por_somb"/>
    <property type="match status" value="1"/>
</dbReference>
<dbReference type="InterPro" id="IPR038673">
    <property type="entry name" value="OprB_sf"/>
</dbReference>
<evidence type="ECO:0000313" key="5">
    <source>
        <dbReference type="EMBL" id="MBD2293146.1"/>
    </source>
</evidence>
<feature type="chain" id="PRO_5038158720" evidence="2">
    <location>
        <begin position="31"/>
        <end position="573"/>
    </location>
</feature>
<dbReference type="InterPro" id="IPR047684">
    <property type="entry name" value="Por_som-like"/>
</dbReference>
<dbReference type="GO" id="GO:0016020">
    <property type="term" value="C:membrane"/>
    <property type="evidence" value="ECO:0007669"/>
    <property type="project" value="InterPro"/>
</dbReference>
<name>A0A926WEJ0_9NOST</name>
<dbReference type="Gene3D" id="2.40.160.180">
    <property type="entry name" value="Carbohydrate-selective porin OprB"/>
    <property type="match status" value="1"/>
</dbReference>
<feature type="signal peptide" evidence="2">
    <location>
        <begin position="1"/>
        <end position="30"/>
    </location>
</feature>
<keyword evidence="6" id="KW-1185">Reference proteome</keyword>
<gene>
    <name evidence="5" type="ORF">H6G06_06505</name>
</gene>
<dbReference type="InterPro" id="IPR007049">
    <property type="entry name" value="Carb-sel_porin_OprB"/>
</dbReference>
<dbReference type="InterPro" id="IPR051465">
    <property type="entry name" value="Cell_Envelope_Struct_Comp"/>
</dbReference>
<dbReference type="RefSeq" id="WP_190558212.1">
    <property type="nucleotide sequence ID" value="NZ_JACJQU010000002.1"/>
</dbReference>
<feature type="region of interest" description="Disordered" evidence="3">
    <location>
        <begin position="39"/>
        <end position="74"/>
    </location>
</feature>
<evidence type="ECO:0000256" key="2">
    <source>
        <dbReference type="RuleBase" id="RU363072"/>
    </source>
</evidence>
<sequence>MLALIKLLASPMVIVGAIATSTLISSIASAQVVLTDNSSISESTTPTSSIDHLLDNSSTVTPNPDQNNSSADESMAQINSVAQFSDVQPTDWAFQALQSLVERYGCIAGYPNGTFRGNRAITRYELAAGLNACLNRINELISTATKNIVSQPDLVSLQRLEKDFSAELATLRGRVDTLEAKTTEIRENQFSTTTKLLGNLRVQTNTYFSGDGNPQANMQYSLFLGLLTSFTGKDLLLTALGSTSSEFPNLASTNNGREVGSTREGSSDATGSGDSGGSFRILGLEYQFPIGENLVIDVVAANRYRFSPVLLSRFAPYYSIGRGPASAFAEAPPIYLVGAGTGISASYKIVDSTVLTLTYLSPLGNDSNAGGLFNGDYIASGQINYNPNPGLFLQFLYQHGYFNPGNFGFNSGQSFRGNGFVGTALANRFDDAGVLFADDSAVSTNAYQVGGYFAITPKVLIGGWANLIQARLLGKGDADIWTYSVQAAFPDLFKQGNQGGLIVGMEPTLTDVRTKLPYSQFKKDTSLHIEAYYRHQLTDNISITPSVTWITAPNQDADNEDIVIGGVRTTFSF</sequence>
<feature type="compositionally biased region" description="Polar residues" evidence="3">
    <location>
        <begin position="55"/>
        <end position="74"/>
    </location>
</feature>
<dbReference type="InterPro" id="IPR001119">
    <property type="entry name" value="SLH_dom"/>
</dbReference>
<dbReference type="GO" id="GO:0008643">
    <property type="term" value="P:carbohydrate transport"/>
    <property type="evidence" value="ECO:0007669"/>
    <property type="project" value="InterPro"/>
</dbReference>
<feature type="domain" description="SLH" evidence="4">
    <location>
        <begin position="80"/>
        <end position="144"/>
    </location>
</feature>
<comment type="similarity">
    <text evidence="1 2">Belongs to the OprB family.</text>
</comment>
<dbReference type="PANTHER" id="PTHR43308:SF1">
    <property type="entry name" value="OUTER MEMBRANE PROTEIN ALPHA"/>
    <property type="match status" value="1"/>
</dbReference>
<dbReference type="EMBL" id="JACJQU010000002">
    <property type="protein sequence ID" value="MBD2293146.1"/>
    <property type="molecule type" value="Genomic_DNA"/>
</dbReference>
<protein>
    <submittedName>
        <fullName evidence="5">Carbohydrate porin</fullName>
    </submittedName>
</protein>
<feature type="compositionally biased region" description="Low complexity" evidence="3">
    <location>
        <begin position="39"/>
        <end position="50"/>
    </location>
</feature>
<dbReference type="AlphaFoldDB" id="A0A926WEJ0"/>
<reference evidence="6" key="1">
    <citation type="journal article" date="2020" name="ISME J.">
        <title>Comparative genomics reveals insights into cyanobacterial evolution and habitat adaptation.</title>
        <authorList>
            <person name="Chen M.Y."/>
            <person name="Teng W.K."/>
            <person name="Zhao L."/>
            <person name="Hu C.X."/>
            <person name="Zhou Y.K."/>
            <person name="Han B.P."/>
            <person name="Song L.R."/>
            <person name="Shu W.S."/>
        </authorList>
    </citation>
    <scope>NUCLEOTIDE SEQUENCE [LARGE SCALE GENOMIC DNA]</scope>
    <source>
        <strain evidence="6">FACHB-251</strain>
    </source>
</reference>
<organism evidence="5 6">
    <name type="scientific">Anabaena sphaerica FACHB-251</name>
    <dbReference type="NCBI Taxonomy" id="2692883"/>
    <lineage>
        <taxon>Bacteria</taxon>
        <taxon>Bacillati</taxon>
        <taxon>Cyanobacteriota</taxon>
        <taxon>Cyanophyceae</taxon>
        <taxon>Nostocales</taxon>
        <taxon>Nostocaceae</taxon>
        <taxon>Anabaena</taxon>
    </lineage>
</organism>
<dbReference type="PANTHER" id="PTHR43308">
    <property type="entry name" value="OUTER MEMBRANE PROTEIN ALPHA-RELATED"/>
    <property type="match status" value="1"/>
</dbReference>
<accession>A0A926WEJ0</accession>
<evidence type="ECO:0000313" key="6">
    <source>
        <dbReference type="Proteomes" id="UP000662185"/>
    </source>
</evidence>
<feature type="region of interest" description="Disordered" evidence="3">
    <location>
        <begin position="248"/>
        <end position="274"/>
    </location>
</feature>
<comment type="caution">
    <text evidence="5">The sequence shown here is derived from an EMBL/GenBank/DDBJ whole genome shotgun (WGS) entry which is preliminary data.</text>
</comment>
<proteinExistence type="inferred from homology"/>
<evidence type="ECO:0000256" key="3">
    <source>
        <dbReference type="SAM" id="MobiDB-lite"/>
    </source>
</evidence>
<dbReference type="Proteomes" id="UP000662185">
    <property type="component" value="Unassembled WGS sequence"/>
</dbReference>
<keyword evidence="2" id="KW-0732">Signal</keyword>
<dbReference type="Pfam" id="PF04966">
    <property type="entry name" value="OprB"/>
    <property type="match status" value="1"/>
</dbReference>
<dbReference type="PROSITE" id="PS51272">
    <property type="entry name" value="SLH"/>
    <property type="match status" value="1"/>
</dbReference>
<evidence type="ECO:0000259" key="4">
    <source>
        <dbReference type="PROSITE" id="PS51272"/>
    </source>
</evidence>
<dbReference type="GO" id="GO:0015288">
    <property type="term" value="F:porin activity"/>
    <property type="evidence" value="ECO:0007669"/>
    <property type="project" value="InterPro"/>
</dbReference>